<proteinExistence type="predicted"/>
<gene>
    <name evidence="2" type="ORF">JCM14722_16010</name>
</gene>
<feature type="region of interest" description="Disordered" evidence="1">
    <location>
        <begin position="127"/>
        <end position="151"/>
    </location>
</feature>
<feature type="compositionally biased region" description="Polar residues" evidence="1">
    <location>
        <begin position="128"/>
        <end position="144"/>
    </location>
</feature>
<dbReference type="Proteomes" id="UP001061361">
    <property type="component" value="Chromosome"/>
</dbReference>
<name>A0ABM8ARM1_9BACT</name>
<dbReference type="RefSeq" id="WP_264980950.1">
    <property type="nucleotide sequence ID" value="NZ_AP026708.1"/>
</dbReference>
<accession>A0ABM8ARM1</accession>
<evidence type="ECO:0000313" key="2">
    <source>
        <dbReference type="EMBL" id="BDQ34059.1"/>
    </source>
</evidence>
<protein>
    <submittedName>
        <fullName evidence="2">Uncharacterized protein</fullName>
    </submittedName>
</protein>
<sequence>MGTNSEQTIQAINQGMGMIEEFSGRMKRDRSGAAEAALLETDARADAREAQRRAAKEASRVRAENERERSGERADWGGSNLAMSGSKAIVRDARSIKDMQEEEDVLFEGRQSADSILRQARGRANMLRINSGSSPERSTLSLGSSIYGPRR</sequence>
<feature type="region of interest" description="Disordered" evidence="1">
    <location>
        <begin position="46"/>
        <end position="81"/>
    </location>
</feature>
<evidence type="ECO:0000313" key="3">
    <source>
        <dbReference type="Proteomes" id="UP001061361"/>
    </source>
</evidence>
<evidence type="ECO:0000256" key="1">
    <source>
        <dbReference type="SAM" id="MobiDB-lite"/>
    </source>
</evidence>
<organism evidence="2 3">
    <name type="scientific">Pseudodesulfovibrio portus</name>
    <dbReference type="NCBI Taxonomy" id="231439"/>
    <lineage>
        <taxon>Bacteria</taxon>
        <taxon>Pseudomonadati</taxon>
        <taxon>Thermodesulfobacteriota</taxon>
        <taxon>Desulfovibrionia</taxon>
        <taxon>Desulfovibrionales</taxon>
        <taxon>Desulfovibrionaceae</taxon>
    </lineage>
</organism>
<dbReference type="EMBL" id="AP026708">
    <property type="protein sequence ID" value="BDQ34059.1"/>
    <property type="molecule type" value="Genomic_DNA"/>
</dbReference>
<keyword evidence="3" id="KW-1185">Reference proteome</keyword>
<feature type="compositionally biased region" description="Basic and acidic residues" evidence="1">
    <location>
        <begin position="46"/>
        <end position="75"/>
    </location>
</feature>
<reference evidence="2" key="1">
    <citation type="submission" date="2022-08" db="EMBL/GenBank/DDBJ databases">
        <title>Genome Sequence of the sulphate-reducing bacterium, Pseudodesulfovibrio portus JCM14722.</title>
        <authorList>
            <person name="Kondo R."/>
            <person name="Kataoka T."/>
        </authorList>
    </citation>
    <scope>NUCLEOTIDE SEQUENCE</scope>
    <source>
        <strain evidence="2">JCM 14722</strain>
    </source>
</reference>